<sequence length="31" mass="3613">MSKFSVSLFVKAKTDILNILQVSRRQNSVFR</sequence>
<proteinExistence type="predicted"/>
<name>A0AAN8TS69_SOLBU</name>
<organism evidence="1 2">
    <name type="scientific">Solanum bulbocastanum</name>
    <name type="common">Wild potato</name>
    <dbReference type="NCBI Taxonomy" id="147425"/>
    <lineage>
        <taxon>Eukaryota</taxon>
        <taxon>Viridiplantae</taxon>
        <taxon>Streptophyta</taxon>
        <taxon>Embryophyta</taxon>
        <taxon>Tracheophyta</taxon>
        <taxon>Spermatophyta</taxon>
        <taxon>Magnoliopsida</taxon>
        <taxon>eudicotyledons</taxon>
        <taxon>Gunneridae</taxon>
        <taxon>Pentapetalae</taxon>
        <taxon>asterids</taxon>
        <taxon>lamiids</taxon>
        <taxon>Solanales</taxon>
        <taxon>Solanaceae</taxon>
        <taxon>Solanoideae</taxon>
        <taxon>Solaneae</taxon>
        <taxon>Solanum</taxon>
    </lineage>
</organism>
<dbReference type="EMBL" id="JBANQN010000005">
    <property type="protein sequence ID" value="KAK6789848.1"/>
    <property type="molecule type" value="Genomic_DNA"/>
</dbReference>
<keyword evidence="2" id="KW-1185">Reference proteome</keyword>
<dbReference type="AlphaFoldDB" id="A0AAN8TS69"/>
<accession>A0AAN8TS69</accession>
<dbReference type="Proteomes" id="UP001371456">
    <property type="component" value="Unassembled WGS sequence"/>
</dbReference>
<comment type="caution">
    <text evidence="1">The sequence shown here is derived from an EMBL/GenBank/DDBJ whole genome shotgun (WGS) entry which is preliminary data.</text>
</comment>
<evidence type="ECO:0000313" key="1">
    <source>
        <dbReference type="EMBL" id="KAK6789848.1"/>
    </source>
</evidence>
<reference evidence="1 2" key="1">
    <citation type="submission" date="2024-02" db="EMBL/GenBank/DDBJ databases">
        <title>de novo genome assembly of Solanum bulbocastanum strain 11H21.</title>
        <authorList>
            <person name="Hosaka A.J."/>
        </authorList>
    </citation>
    <scope>NUCLEOTIDE SEQUENCE [LARGE SCALE GENOMIC DNA]</scope>
    <source>
        <tissue evidence="1">Young leaves</tissue>
    </source>
</reference>
<protein>
    <submittedName>
        <fullName evidence="1">Uncharacterized protein</fullName>
    </submittedName>
</protein>
<gene>
    <name evidence="1" type="ORF">RDI58_013648</name>
</gene>
<evidence type="ECO:0000313" key="2">
    <source>
        <dbReference type="Proteomes" id="UP001371456"/>
    </source>
</evidence>